<feature type="transmembrane region" description="Helical" evidence="1">
    <location>
        <begin position="234"/>
        <end position="256"/>
    </location>
</feature>
<feature type="transmembrane region" description="Helical" evidence="1">
    <location>
        <begin position="142"/>
        <end position="162"/>
    </location>
</feature>
<name>A0A1H6AUE9_9RHOB</name>
<keyword evidence="1" id="KW-0472">Membrane</keyword>
<reference evidence="2 3" key="1">
    <citation type="submission" date="2016-10" db="EMBL/GenBank/DDBJ databases">
        <authorList>
            <person name="de Groot N.N."/>
        </authorList>
    </citation>
    <scope>NUCLEOTIDE SEQUENCE [LARGE SCALE GENOMIC DNA]</scope>
    <source>
        <strain evidence="2 3">DSM 26915</strain>
    </source>
</reference>
<dbReference type="EMBL" id="FNUZ01000005">
    <property type="protein sequence ID" value="SEG51496.1"/>
    <property type="molecule type" value="Genomic_DNA"/>
</dbReference>
<evidence type="ECO:0000256" key="1">
    <source>
        <dbReference type="SAM" id="Phobius"/>
    </source>
</evidence>
<feature type="transmembrane region" description="Helical" evidence="1">
    <location>
        <begin position="203"/>
        <end position="222"/>
    </location>
</feature>
<protein>
    <recommendedName>
        <fullName evidence="4">Aminopeptidase</fullName>
    </recommendedName>
</protein>
<evidence type="ECO:0008006" key="4">
    <source>
        <dbReference type="Google" id="ProtNLM"/>
    </source>
</evidence>
<gene>
    <name evidence="2" type="ORF">SAMN04488045_3137</name>
</gene>
<dbReference type="PANTHER" id="PTHR38457">
    <property type="entry name" value="REGULATOR ABRB-RELATED"/>
    <property type="match status" value="1"/>
</dbReference>
<dbReference type="GO" id="GO:0016020">
    <property type="term" value="C:membrane"/>
    <property type="evidence" value="ECO:0007669"/>
    <property type="project" value="InterPro"/>
</dbReference>
<feature type="transmembrane region" description="Helical" evidence="1">
    <location>
        <begin position="174"/>
        <end position="197"/>
    </location>
</feature>
<keyword evidence="1" id="KW-1133">Transmembrane helix</keyword>
<dbReference type="InterPro" id="IPR007820">
    <property type="entry name" value="AbrB_fam"/>
</dbReference>
<feature type="transmembrane region" description="Helical" evidence="1">
    <location>
        <begin position="12"/>
        <end position="27"/>
    </location>
</feature>
<keyword evidence="3" id="KW-1185">Reference proteome</keyword>
<feature type="transmembrane region" description="Helical" evidence="1">
    <location>
        <begin position="262"/>
        <end position="283"/>
    </location>
</feature>
<dbReference type="PANTHER" id="PTHR38457:SF1">
    <property type="entry name" value="REGULATOR ABRB-RELATED"/>
    <property type="match status" value="1"/>
</dbReference>
<accession>A0A1H6AUE9</accession>
<dbReference type="PIRSF" id="PIRSF038991">
    <property type="entry name" value="Protein_AbrB"/>
    <property type="match status" value="1"/>
</dbReference>
<dbReference type="Proteomes" id="UP000236752">
    <property type="component" value="Unassembled WGS sequence"/>
</dbReference>
<feature type="transmembrane region" description="Helical" evidence="1">
    <location>
        <begin position="321"/>
        <end position="342"/>
    </location>
</feature>
<organism evidence="2 3">
    <name type="scientific">Thalassococcus halodurans</name>
    <dbReference type="NCBI Taxonomy" id="373675"/>
    <lineage>
        <taxon>Bacteria</taxon>
        <taxon>Pseudomonadati</taxon>
        <taxon>Pseudomonadota</taxon>
        <taxon>Alphaproteobacteria</taxon>
        <taxon>Rhodobacterales</taxon>
        <taxon>Roseobacteraceae</taxon>
        <taxon>Thalassococcus</taxon>
    </lineage>
</organism>
<dbReference type="GO" id="GO:0010468">
    <property type="term" value="P:regulation of gene expression"/>
    <property type="evidence" value="ECO:0007669"/>
    <property type="project" value="InterPro"/>
</dbReference>
<dbReference type="AlphaFoldDB" id="A0A1H6AUE9"/>
<dbReference type="Pfam" id="PF05145">
    <property type="entry name" value="AbrB"/>
    <property type="match status" value="1"/>
</dbReference>
<evidence type="ECO:0000313" key="2">
    <source>
        <dbReference type="EMBL" id="SEG51496.1"/>
    </source>
</evidence>
<keyword evidence="1" id="KW-0812">Transmembrane</keyword>
<feature type="transmembrane region" description="Helical" evidence="1">
    <location>
        <begin position="84"/>
        <end position="106"/>
    </location>
</feature>
<feature type="transmembrane region" description="Helical" evidence="1">
    <location>
        <begin position="33"/>
        <end position="52"/>
    </location>
</feature>
<evidence type="ECO:0000313" key="3">
    <source>
        <dbReference type="Proteomes" id="UP000236752"/>
    </source>
</evidence>
<proteinExistence type="predicted"/>
<feature type="transmembrane region" description="Helical" evidence="1">
    <location>
        <begin position="59"/>
        <end position="78"/>
    </location>
</feature>
<sequence>MALNSPTSQRLMTLSFACAGVAFFWILDLPLPFLFGPMFACLVAALAGFRLKSFGQVSVAARTILGIAIGGSITPAVVARLPEMALSVAIVPFYIALIGLIGVPFFRRVWKFDQPTAYYAAMPGGLQDMVIFGIEAGGDARALSLIHATRVLIVVTLAPIFLTQLYGQSLTNPLGVPASELPIHEMALMVVAALVGWKGGEKLGLFGASILGPMIVAGALSLGNVLHGRPPAEAILTAQFFIGCGIGVHFVGVSWRELSRDVAAGAAYVVILSILAAIVAYVVTHVGLAAGTEAFLAFAPGGQAEMTVLAIVAGADLGYVIAHHLTRIVLVIIGSPIIARLMRRR</sequence>